<dbReference type="RefSeq" id="WP_336471135.1">
    <property type="nucleotide sequence ID" value="NZ_JBAWSX010000001.1"/>
</dbReference>
<sequence>MEQKIEKLVEKLQTKVKVANVKGLITEHLHASSEYKRYLAAVSPEF</sequence>
<name>A0ABU8FE27_9BACI</name>
<gene>
    <name evidence="1" type="ORF">WAZ07_02135</name>
</gene>
<keyword evidence="2" id="KW-1185">Reference proteome</keyword>
<reference evidence="1 2" key="1">
    <citation type="submission" date="2024-01" db="EMBL/GenBank/DDBJ databases">
        <title>Seven novel Bacillus-like species.</title>
        <authorList>
            <person name="Liu G."/>
        </authorList>
    </citation>
    <scope>NUCLEOTIDE SEQUENCE [LARGE SCALE GENOMIC DNA]</scope>
    <source>
        <strain evidence="1 2">FJAT-51639</strain>
    </source>
</reference>
<comment type="caution">
    <text evidence="1">The sequence shown here is derived from an EMBL/GenBank/DDBJ whole genome shotgun (WGS) entry which is preliminary data.</text>
</comment>
<accession>A0ABU8FE27</accession>
<organism evidence="1 2">
    <name type="scientific">Bacillus bruguierae</name>
    <dbReference type="NCBI Taxonomy" id="3127667"/>
    <lineage>
        <taxon>Bacteria</taxon>
        <taxon>Bacillati</taxon>
        <taxon>Bacillota</taxon>
        <taxon>Bacilli</taxon>
        <taxon>Bacillales</taxon>
        <taxon>Bacillaceae</taxon>
        <taxon>Bacillus</taxon>
    </lineage>
</organism>
<protein>
    <submittedName>
        <fullName evidence="1">Uncharacterized protein</fullName>
    </submittedName>
</protein>
<proteinExistence type="predicted"/>
<evidence type="ECO:0000313" key="2">
    <source>
        <dbReference type="Proteomes" id="UP001372526"/>
    </source>
</evidence>
<dbReference type="EMBL" id="JBAWSX010000001">
    <property type="protein sequence ID" value="MEI4800136.1"/>
    <property type="molecule type" value="Genomic_DNA"/>
</dbReference>
<dbReference type="Proteomes" id="UP001372526">
    <property type="component" value="Unassembled WGS sequence"/>
</dbReference>
<evidence type="ECO:0000313" key="1">
    <source>
        <dbReference type="EMBL" id="MEI4800136.1"/>
    </source>
</evidence>